<dbReference type="EMBL" id="DWWS01000006">
    <property type="protein sequence ID" value="HJC22210.1"/>
    <property type="molecule type" value="Genomic_DNA"/>
</dbReference>
<organism evidence="4 5">
    <name type="scientific">Candidatus Eisenbergiella merdavium</name>
    <dbReference type="NCBI Taxonomy" id="2838551"/>
    <lineage>
        <taxon>Bacteria</taxon>
        <taxon>Bacillati</taxon>
        <taxon>Bacillota</taxon>
        <taxon>Clostridia</taxon>
        <taxon>Lachnospirales</taxon>
        <taxon>Lachnospiraceae</taxon>
        <taxon>Eisenbergiella</taxon>
    </lineage>
</organism>
<dbReference type="GO" id="GO:0000155">
    <property type="term" value="F:phosphorelay sensor kinase activity"/>
    <property type="evidence" value="ECO:0007669"/>
    <property type="project" value="InterPro"/>
</dbReference>
<keyword evidence="1" id="KW-0472">Membrane</keyword>
<dbReference type="Pfam" id="PF02518">
    <property type="entry name" value="HATPase_c"/>
    <property type="match status" value="1"/>
</dbReference>
<evidence type="ECO:0000313" key="4">
    <source>
        <dbReference type="EMBL" id="HJC22210.1"/>
    </source>
</evidence>
<keyword evidence="1" id="KW-0812">Transmembrane</keyword>
<proteinExistence type="predicted"/>
<dbReference type="AlphaFoldDB" id="A0A9D2NDV4"/>
<dbReference type="Gene3D" id="3.30.565.10">
    <property type="entry name" value="Histidine kinase-like ATPase, C-terminal domain"/>
    <property type="match status" value="1"/>
</dbReference>
<dbReference type="InterPro" id="IPR010559">
    <property type="entry name" value="Sig_transdc_His_kin_internal"/>
</dbReference>
<dbReference type="InterPro" id="IPR003594">
    <property type="entry name" value="HATPase_dom"/>
</dbReference>
<reference evidence="4" key="2">
    <citation type="submission" date="2021-04" db="EMBL/GenBank/DDBJ databases">
        <authorList>
            <person name="Gilroy R."/>
        </authorList>
    </citation>
    <scope>NUCLEOTIDE SEQUENCE</scope>
    <source>
        <strain evidence="4">USAMLcec2-132</strain>
    </source>
</reference>
<evidence type="ECO:0000259" key="3">
    <source>
        <dbReference type="Pfam" id="PF06580"/>
    </source>
</evidence>
<dbReference type="Gene3D" id="6.10.340.10">
    <property type="match status" value="1"/>
</dbReference>
<dbReference type="PANTHER" id="PTHR34220:SF7">
    <property type="entry name" value="SENSOR HISTIDINE KINASE YPDA"/>
    <property type="match status" value="1"/>
</dbReference>
<evidence type="ECO:0000259" key="2">
    <source>
        <dbReference type="Pfam" id="PF02518"/>
    </source>
</evidence>
<dbReference type="GO" id="GO:0016020">
    <property type="term" value="C:membrane"/>
    <property type="evidence" value="ECO:0007669"/>
    <property type="project" value="InterPro"/>
</dbReference>
<evidence type="ECO:0000256" key="1">
    <source>
        <dbReference type="SAM" id="Phobius"/>
    </source>
</evidence>
<accession>A0A9D2NDV4</accession>
<sequence>MKKWFWDSSLKKKFFLLILVIVLAITLLEMLNRQAAYHSYNQLLYENNSQILMIHMDYIENVFDRMENVTYLMIADPDLQENLTYLDEHSEDGEWLRVRSDISASVNSYANREEYFSAFLLVTDADVFGFGNETIGLHDDLGKYIGTVTDANGQMRLISGDQQLILVREIRLSAGLELSNLAYVVAQVDFPAIIMDMQKTLRHAETPLCVSVYDGDVCLYTDGSEPAAAGKRENGWYIDGEDFVTVYNSKKLGYTMVVRTPWGKLRDSIQGVYWRSILLSLLAAAAAFAFSSVLVKMVIRDLYGLVERMDDFGAGKPLDEESGISFQKRADEVGRMYRHFYRMASDYKKLMEEDYNNKLLLKEAEFVQMQKQIQPHFLFNTLTAISWMAYSHEDAETANMVEALGRMMRTVTDSSKALVTVENDLQMVRDYLFIQKFRFRNRLHAEISISPKAGKLLIPRISIQPLVENSVTYAMEEQLADCRIRIFDRTAPEGAGVTEIVVEDNGPGFEEDILERLENGKERAKGSGLALRNIQKRLQYTFSEKYGLFFRRLENGMQVIIRIPDEQEQNSD</sequence>
<evidence type="ECO:0000313" key="5">
    <source>
        <dbReference type="Proteomes" id="UP000823891"/>
    </source>
</evidence>
<dbReference type="Proteomes" id="UP000823891">
    <property type="component" value="Unassembled WGS sequence"/>
</dbReference>
<feature type="transmembrane region" description="Helical" evidence="1">
    <location>
        <begin position="273"/>
        <end position="299"/>
    </location>
</feature>
<protein>
    <submittedName>
        <fullName evidence="4">Histidine kinase</fullName>
    </submittedName>
</protein>
<keyword evidence="1" id="KW-1133">Transmembrane helix</keyword>
<keyword evidence="4" id="KW-0418">Kinase</keyword>
<name>A0A9D2NDV4_9FIRM</name>
<feature type="domain" description="Histidine kinase/HSP90-like ATPase" evidence="2">
    <location>
        <begin position="463"/>
        <end position="565"/>
    </location>
</feature>
<reference evidence="4" key="1">
    <citation type="journal article" date="2021" name="PeerJ">
        <title>Extensive microbial diversity within the chicken gut microbiome revealed by metagenomics and culture.</title>
        <authorList>
            <person name="Gilroy R."/>
            <person name="Ravi A."/>
            <person name="Getino M."/>
            <person name="Pursley I."/>
            <person name="Horton D.L."/>
            <person name="Alikhan N.F."/>
            <person name="Baker D."/>
            <person name="Gharbi K."/>
            <person name="Hall N."/>
            <person name="Watson M."/>
            <person name="Adriaenssens E.M."/>
            <person name="Foster-Nyarko E."/>
            <person name="Jarju S."/>
            <person name="Secka A."/>
            <person name="Antonio M."/>
            <person name="Oren A."/>
            <person name="Chaudhuri R.R."/>
            <person name="La Ragione R."/>
            <person name="Hildebrand F."/>
            <person name="Pallen M.J."/>
        </authorList>
    </citation>
    <scope>NUCLEOTIDE SEQUENCE</scope>
    <source>
        <strain evidence="4">USAMLcec2-132</strain>
    </source>
</reference>
<feature type="domain" description="Signal transduction histidine kinase internal region" evidence="3">
    <location>
        <begin position="364"/>
        <end position="443"/>
    </location>
</feature>
<dbReference type="SUPFAM" id="SSF55874">
    <property type="entry name" value="ATPase domain of HSP90 chaperone/DNA topoisomerase II/histidine kinase"/>
    <property type="match status" value="1"/>
</dbReference>
<dbReference type="InterPro" id="IPR050640">
    <property type="entry name" value="Bact_2-comp_sensor_kinase"/>
</dbReference>
<dbReference type="Pfam" id="PF06580">
    <property type="entry name" value="His_kinase"/>
    <property type="match status" value="1"/>
</dbReference>
<dbReference type="InterPro" id="IPR036890">
    <property type="entry name" value="HATPase_C_sf"/>
</dbReference>
<comment type="caution">
    <text evidence="4">The sequence shown here is derived from an EMBL/GenBank/DDBJ whole genome shotgun (WGS) entry which is preliminary data.</text>
</comment>
<keyword evidence="4" id="KW-0808">Transferase</keyword>
<gene>
    <name evidence="4" type="ORF">H9761_00715</name>
</gene>
<dbReference type="PANTHER" id="PTHR34220">
    <property type="entry name" value="SENSOR HISTIDINE KINASE YPDA"/>
    <property type="match status" value="1"/>
</dbReference>